<feature type="domain" description="STAS" evidence="1">
    <location>
        <begin position="199"/>
        <end position="286"/>
    </location>
</feature>
<proteinExistence type="predicted"/>
<dbReference type="Gene3D" id="3.30.750.24">
    <property type="entry name" value="STAS domain"/>
    <property type="match status" value="1"/>
</dbReference>
<comment type="caution">
    <text evidence="2">The sequence shown here is derived from an EMBL/GenBank/DDBJ whole genome shotgun (WGS) entry which is preliminary data.</text>
</comment>
<dbReference type="Pfam" id="PF14417">
    <property type="entry name" value="MEDS"/>
    <property type="match status" value="1"/>
</dbReference>
<organism evidence="2 3">
    <name type="scientific">Thermocatellispora tengchongensis</name>
    <dbReference type="NCBI Taxonomy" id="1073253"/>
    <lineage>
        <taxon>Bacteria</taxon>
        <taxon>Bacillati</taxon>
        <taxon>Actinomycetota</taxon>
        <taxon>Actinomycetes</taxon>
        <taxon>Streptosporangiales</taxon>
        <taxon>Streptosporangiaceae</taxon>
        <taxon>Thermocatellispora</taxon>
    </lineage>
</organism>
<accession>A0A840PCQ6</accession>
<name>A0A840PCQ6_9ACTN</name>
<protein>
    <submittedName>
        <fullName evidence="2">Anti-anti-sigma regulatory factor</fullName>
    </submittedName>
</protein>
<evidence type="ECO:0000259" key="1">
    <source>
        <dbReference type="PROSITE" id="PS50801"/>
    </source>
</evidence>
<dbReference type="CDD" id="cd07043">
    <property type="entry name" value="STAS_anti-anti-sigma_factors"/>
    <property type="match status" value="1"/>
</dbReference>
<evidence type="ECO:0000313" key="2">
    <source>
        <dbReference type="EMBL" id="MBB5135723.1"/>
    </source>
</evidence>
<dbReference type="InterPro" id="IPR058548">
    <property type="entry name" value="MlaB-like_STAS"/>
</dbReference>
<dbReference type="InterPro" id="IPR036513">
    <property type="entry name" value="STAS_dom_sf"/>
</dbReference>
<evidence type="ECO:0000313" key="3">
    <source>
        <dbReference type="Proteomes" id="UP000578449"/>
    </source>
</evidence>
<dbReference type="RefSeq" id="WP_185052665.1">
    <property type="nucleotide sequence ID" value="NZ_BAABIX010000014.1"/>
</dbReference>
<dbReference type="PROSITE" id="PS50801">
    <property type="entry name" value="STAS"/>
    <property type="match status" value="1"/>
</dbReference>
<dbReference type="InterPro" id="IPR002645">
    <property type="entry name" value="STAS_dom"/>
</dbReference>
<dbReference type="EMBL" id="JACHGN010000012">
    <property type="protein sequence ID" value="MBB5135723.1"/>
    <property type="molecule type" value="Genomic_DNA"/>
</dbReference>
<gene>
    <name evidence="2" type="ORF">HNP84_005467</name>
</gene>
<dbReference type="SUPFAM" id="SSF52091">
    <property type="entry name" value="SpoIIaa-like"/>
    <property type="match status" value="1"/>
</dbReference>
<keyword evidence="3" id="KW-1185">Reference proteome</keyword>
<reference evidence="2 3" key="1">
    <citation type="submission" date="2020-08" db="EMBL/GenBank/DDBJ databases">
        <title>Genomic Encyclopedia of Type Strains, Phase IV (KMG-IV): sequencing the most valuable type-strain genomes for metagenomic binning, comparative biology and taxonomic classification.</title>
        <authorList>
            <person name="Goeker M."/>
        </authorList>
    </citation>
    <scope>NUCLEOTIDE SEQUENCE [LARGE SCALE GENOMIC DNA]</scope>
    <source>
        <strain evidence="2 3">DSM 45615</strain>
    </source>
</reference>
<dbReference type="InterPro" id="IPR025847">
    <property type="entry name" value="MEDS_domain"/>
</dbReference>
<dbReference type="AlphaFoldDB" id="A0A840PCQ6"/>
<dbReference type="Proteomes" id="UP000578449">
    <property type="component" value="Unassembled WGS sequence"/>
</dbReference>
<dbReference type="Pfam" id="PF13466">
    <property type="entry name" value="STAS_2"/>
    <property type="match status" value="1"/>
</dbReference>
<sequence>MAHPSTVDRLAAGDHVCWTFDDHERHLEALVRFVRGGLERGEQVLYFTDTFLPEAFLVALGGYGVDAAAAQDGGRLRVTSADDSYLAGGFFEPERALEGWVKAIQDARGEGYAGLRVAVDMGWTARLAPGLDRLVSYEREVNRIFSEGYAMALCCYDRRLFTAAELERLGAAHPGTARGGAGTDEEWTPLLRMRREGGVLTLSGEADATNQDALRVMVEDVVESARDAGGHAVIDVSALTFADLAAVRLLAGAVTAGSARLRGAGPWLTDVLALVGVHDPGEGSAR</sequence>